<protein>
    <submittedName>
        <fullName evidence="1">Uncharacterized protein</fullName>
    </submittedName>
</protein>
<gene>
    <name evidence="1" type="ORF">CROQUDRAFT_90444</name>
</gene>
<evidence type="ECO:0000313" key="1">
    <source>
        <dbReference type="EMBL" id="KAG0148317.1"/>
    </source>
</evidence>
<comment type="caution">
    <text evidence="1">The sequence shown here is derived from an EMBL/GenBank/DDBJ whole genome shotgun (WGS) entry which is preliminary data.</text>
</comment>
<keyword evidence="2" id="KW-1185">Reference proteome</keyword>
<proteinExistence type="predicted"/>
<reference evidence="1" key="1">
    <citation type="submission" date="2013-11" db="EMBL/GenBank/DDBJ databases">
        <title>Genome sequence of the fusiform rust pathogen reveals effectors for host alternation and coevolution with pine.</title>
        <authorList>
            <consortium name="DOE Joint Genome Institute"/>
            <person name="Smith K."/>
            <person name="Pendleton A."/>
            <person name="Kubisiak T."/>
            <person name="Anderson C."/>
            <person name="Salamov A."/>
            <person name="Aerts A."/>
            <person name="Riley R."/>
            <person name="Clum A."/>
            <person name="Lindquist E."/>
            <person name="Ence D."/>
            <person name="Campbell M."/>
            <person name="Kronenberg Z."/>
            <person name="Feau N."/>
            <person name="Dhillon B."/>
            <person name="Hamelin R."/>
            <person name="Burleigh J."/>
            <person name="Smith J."/>
            <person name="Yandell M."/>
            <person name="Nelson C."/>
            <person name="Grigoriev I."/>
            <person name="Davis J."/>
        </authorList>
    </citation>
    <scope>NUCLEOTIDE SEQUENCE</scope>
    <source>
        <strain evidence="1">G11</strain>
    </source>
</reference>
<dbReference type="Proteomes" id="UP000886653">
    <property type="component" value="Unassembled WGS sequence"/>
</dbReference>
<sequence>MMGRIKDGKNGKQGDASVWQPTWLLQAGSGAGLGFRLKVNTNQVRTGTTMYRLQLVDLLKEGLLDF</sequence>
<organism evidence="1 2">
    <name type="scientific">Cronartium quercuum f. sp. fusiforme G11</name>
    <dbReference type="NCBI Taxonomy" id="708437"/>
    <lineage>
        <taxon>Eukaryota</taxon>
        <taxon>Fungi</taxon>
        <taxon>Dikarya</taxon>
        <taxon>Basidiomycota</taxon>
        <taxon>Pucciniomycotina</taxon>
        <taxon>Pucciniomycetes</taxon>
        <taxon>Pucciniales</taxon>
        <taxon>Coleosporiaceae</taxon>
        <taxon>Cronartium</taxon>
    </lineage>
</organism>
<name>A0A9P6NMJ9_9BASI</name>
<accession>A0A9P6NMJ9</accession>
<evidence type="ECO:0000313" key="2">
    <source>
        <dbReference type="Proteomes" id="UP000886653"/>
    </source>
</evidence>
<dbReference type="EMBL" id="MU167238">
    <property type="protein sequence ID" value="KAG0148317.1"/>
    <property type="molecule type" value="Genomic_DNA"/>
</dbReference>
<dbReference type="AlphaFoldDB" id="A0A9P6NMJ9"/>